<comment type="catalytic activity">
    <reaction evidence="1 10">
        <text>(2E)-3-(2,3-dihydroxyphenyl)prop-2-enoate + O2 = (2Z,4E,7E)-2-hydroxy-6-oxonona-2,4,7-trienedioate + H(+)</text>
        <dbReference type="Rhea" id="RHEA:25054"/>
        <dbReference type="ChEBI" id="CHEBI:15378"/>
        <dbReference type="ChEBI" id="CHEBI:15379"/>
        <dbReference type="ChEBI" id="CHEBI:58642"/>
        <dbReference type="ChEBI" id="CHEBI:66888"/>
        <dbReference type="EC" id="1.13.11.16"/>
    </reaction>
</comment>
<evidence type="ECO:0000256" key="4">
    <source>
        <dbReference type="ARBA" id="ARBA00007030"/>
    </source>
</evidence>
<protein>
    <recommendedName>
        <fullName evidence="10">2,3-dihydroxyphenylpropionate/2,3-dihydroxicinnamic acid 1,2-dioxygenase</fullName>
        <ecNumber evidence="10">1.13.11.16</ecNumber>
    </recommendedName>
    <alternativeName>
        <fullName evidence="10">3-carboxyethylcatechol 2,3-dioxygenase</fullName>
    </alternativeName>
</protein>
<comment type="pathway">
    <text evidence="3 10">Aromatic compound metabolism; 3-phenylpropanoate degradation.</text>
</comment>
<evidence type="ECO:0000256" key="8">
    <source>
        <dbReference type="ARBA" id="ARBA00023002"/>
    </source>
</evidence>
<comment type="function">
    <text evidence="10">Catalyzes the non-heme iron(II)-dependent oxidative cleavage of 2,3-dihydroxyphenylpropionic acid and 2,3-dihydroxicinnamic acid into 2-hydroxy-6-ketononadienedioate and 2-hydroxy-6-ketononatrienedioate, respectively.</text>
</comment>
<dbReference type="InterPro" id="IPR004183">
    <property type="entry name" value="Xdiol_dOase_suB"/>
</dbReference>
<dbReference type="AlphaFoldDB" id="A0A494XGB8"/>
<comment type="similarity">
    <text evidence="4 10">Belongs to the LigB/MhpB extradiol dioxygenase family.</text>
</comment>
<keyword evidence="6 10" id="KW-0058">Aromatic hydrocarbons catabolism</keyword>
<evidence type="ECO:0000256" key="2">
    <source>
        <dbReference type="ARBA" id="ARBA00001843"/>
    </source>
</evidence>
<dbReference type="NCBIfam" id="NF009908">
    <property type="entry name" value="PRK13370.1-2"/>
    <property type="match status" value="1"/>
</dbReference>
<dbReference type="EMBL" id="RBZU01000010">
    <property type="protein sequence ID" value="RKP49700.1"/>
    <property type="molecule type" value="Genomic_DNA"/>
</dbReference>
<dbReference type="NCBIfam" id="NF009910">
    <property type="entry name" value="PRK13370.1-4"/>
    <property type="match status" value="1"/>
</dbReference>
<dbReference type="HAMAP" id="MF_01653">
    <property type="entry name" value="MhpB"/>
    <property type="match status" value="1"/>
</dbReference>
<gene>
    <name evidence="10" type="primary">mhpB</name>
    <name evidence="12" type="ORF">D7S86_20675</name>
</gene>
<dbReference type="CDD" id="cd07365">
    <property type="entry name" value="MhpB_like"/>
    <property type="match status" value="1"/>
</dbReference>
<evidence type="ECO:0000256" key="7">
    <source>
        <dbReference type="ARBA" id="ARBA00022964"/>
    </source>
</evidence>
<evidence type="ECO:0000256" key="1">
    <source>
        <dbReference type="ARBA" id="ARBA00001748"/>
    </source>
</evidence>
<organism evidence="12 13">
    <name type="scientific">Pararobbsia silviterrae</name>
    <dbReference type="NCBI Taxonomy" id="1792498"/>
    <lineage>
        <taxon>Bacteria</taxon>
        <taxon>Pseudomonadati</taxon>
        <taxon>Pseudomonadota</taxon>
        <taxon>Betaproteobacteria</taxon>
        <taxon>Burkholderiales</taxon>
        <taxon>Burkholderiaceae</taxon>
        <taxon>Pararobbsia</taxon>
    </lineage>
</organism>
<dbReference type="OrthoDB" id="8673673at2"/>
<keyword evidence="7 10" id="KW-0223">Dioxygenase</keyword>
<feature type="domain" description="Extradiol ring-cleavage dioxygenase class III enzyme subunit B" evidence="11">
    <location>
        <begin position="7"/>
        <end position="304"/>
    </location>
</feature>
<evidence type="ECO:0000256" key="10">
    <source>
        <dbReference type="HAMAP-Rule" id="MF_01653"/>
    </source>
</evidence>
<evidence type="ECO:0000256" key="9">
    <source>
        <dbReference type="ARBA" id="ARBA00023004"/>
    </source>
</evidence>
<dbReference type="GO" id="GO:0008198">
    <property type="term" value="F:ferrous iron binding"/>
    <property type="evidence" value="ECO:0007669"/>
    <property type="project" value="InterPro"/>
</dbReference>
<keyword evidence="13" id="KW-1185">Reference proteome</keyword>
<feature type="active site" description="Proton acceptor" evidence="10">
    <location>
        <position position="179"/>
    </location>
</feature>
<evidence type="ECO:0000313" key="12">
    <source>
        <dbReference type="EMBL" id="RKP49700.1"/>
    </source>
</evidence>
<accession>A0A494XGB8</accession>
<feature type="active site" description="Proton donor" evidence="10">
    <location>
        <position position="115"/>
    </location>
</feature>
<dbReference type="SUPFAM" id="SSF53213">
    <property type="entry name" value="LigB-like"/>
    <property type="match status" value="1"/>
</dbReference>
<comment type="catalytic activity">
    <reaction evidence="2 10">
        <text>3-(2,3-dihydroxyphenyl)propanoate + O2 = (2Z,4E)-2-hydroxy-6-oxonona-2,4-dienedioate + H(+)</text>
        <dbReference type="Rhea" id="RHEA:23840"/>
        <dbReference type="ChEBI" id="CHEBI:15378"/>
        <dbReference type="ChEBI" id="CHEBI:15379"/>
        <dbReference type="ChEBI" id="CHEBI:46951"/>
        <dbReference type="ChEBI" id="CHEBI:66887"/>
        <dbReference type="EC" id="1.13.11.16"/>
    </reaction>
</comment>
<evidence type="ECO:0000256" key="3">
    <source>
        <dbReference type="ARBA" id="ARBA00005207"/>
    </source>
</evidence>
<dbReference type="EC" id="1.13.11.16" evidence="10"/>
<comment type="subunit">
    <text evidence="5 10">Homotetramer.</text>
</comment>
<dbReference type="GO" id="GO:0047070">
    <property type="term" value="F:3-carboxyethylcatechol 2,3-dioxygenase activity"/>
    <property type="evidence" value="ECO:0007669"/>
    <property type="project" value="UniProtKB-UniRule"/>
</dbReference>
<dbReference type="GO" id="GO:0019380">
    <property type="term" value="P:3-phenylpropionate catabolic process"/>
    <property type="evidence" value="ECO:0007669"/>
    <property type="project" value="UniProtKB-UniRule"/>
</dbReference>
<evidence type="ECO:0000313" key="13">
    <source>
        <dbReference type="Proteomes" id="UP000270342"/>
    </source>
</evidence>
<keyword evidence="8 10" id="KW-0560">Oxidoreductase</keyword>
<dbReference type="RefSeq" id="WP_121088794.1">
    <property type="nucleotide sequence ID" value="NZ_RBZU01000010.1"/>
</dbReference>
<dbReference type="Gene3D" id="3.40.830.10">
    <property type="entry name" value="LigB-like"/>
    <property type="match status" value="1"/>
</dbReference>
<name>A0A494XGB8_9BURK</name>
<reference evidence="12 13" key="1">
    <citation type="submission" date="2018-10" db="EMBL/GenBank/DDBJ databases">
        <title>Robbsia sp. DHC34, isolated from soil.</title>
        <authorList>
            <person name="Gao Z.-H."/>
            <person name="Qiu L.-H."/>
        </authorList>
    </citation>
    <scope>NUCLEOTIDE SEQUENCE [LARGE SCALE GENOMIC DNA]</scope>
    <source>
        <strain evidence="12 13">DHC34</strain>
    </source>
</reference>
<dbReference type="InterPro" id="IPR023789">
    <property type="entry name" value="DHPP/DHXA_dioxygenase"/>
</dbReference>
<evidence type="ECO:0000256" key="5">
    <source>
        <dbReference type="ARBA" id="ARBA00011881"/>
    </source>
</evidence>
<proteinExistence type="inferred from homology"/>
<sequence>MPIHLECLSHTPLHGYVDPAPHVVAEVECVTQAARARVEAFDPELVIVFAPDHYNGFFYDVMPPFCIGVEASAVGDFKSLAGPLNVDAGLALALAADVLADEIDVSVSYRMQVDHGCAQALELLTGGLDRYPTIPVFINSVAPPLATCRRARLLGQAIGRFVARLDKRVLVIGSGGISHEPPVPEIEGANDEVAERLIAGRNPSAESRAARQARTVAAALAFTSGTSPLHPLNPEWDRAFLDRLASGELSAVDGMTNDAISRDAGKSAHEIRTWIAAFGALAAHGPYRASLDYYRAIPEWIAGFAAMHASPVAQGTRAVVDHPVAAAAA</sequence>
<dbReference type="Proteomes" id="UP000270342">
    <property type="component" value="Unassembled WGS sequence"/>
</dbReference>
<dbReference type="Pfam" id="PF02900">
    <property type="entry name" value="LigB"/>
    <property type="match status" value="1"/>
</dbReference>
<dbReference type="UniPathway" id="UPA00714"/>
<comment type="cofactor">
    <cofactor evidence="10">
        <name>Fe(2+)</name>
        <dbReference type="ChEBI" id="CHEBI:29033"/>
    </cofactor>
</comment>
<keyword evidence="9 10" id="KW-0408">Iron</keyword>
<comment type="caution">
    <text evidence="12">The sequence shown here is derived from an EMBL/GenBank/DDBJ whole genome shotgun (WGS) entry which is preliminary data.</text>
</comment>
<evidence type="ECO:0000256" key="6">
    <source>
        <dbReference type="ARBA" id="ARBA00022797"/>
    </source>
</evidence>
<evidence type="ECO:0000259" key="11">
    <source>
        <dbReference type="Pfam" id="PF02900"/>
    </source>
</evidence>